<feature type="binding site" evidence="4">
    <location>
        <position position="211"/>
    </location>
    <ligand>
        <name>molybdate</name>
        <dbReference type="ChEBI" id="CHEBI:36264"/>
    </ligand>
</feature>
<dbReference type="PANTHER" id="PTHR30632">
    <property type="entry name" value="MOLYBDATE-BINDING PERIPLASMIC PROTEIN"/>
    <property type="match status" value="1"/>
</dbReference>
<keyword evidence="4" id="KW-0500">Molybdenum</keyword>
<evidence type="ECO:0000256" key="2">
    <source>
        <dbReference type="ARBA" id="ARBA00022723"/>
    </source>
</evidence>
<feature type="binding site" evidence="4">
    <location>
        <position position="93"/>
    </location>
    <ligand>
        <name>molybdate</name>
        <dbReference type="ChEBI" id="CHEBI:36264"/>
    </ligand>
</feature>
<accession>A0A939DXD0</accession>
<evidence type="ECO:0000256" key="5">
    <source>
        <dbReference type="SAM" id="SignalP"/>
    </source>
</evidence>
<feature type="binding site" evidence="4">
    <location>
        <position position="193"/>
    </location>
    <ligand>
        <name>molybdate</name>
        <dbReference type="ChEBI" id="CHEBI:36264"/>
    </ligand>
</feature>
<keyword evidence="2 4" id="KW-0479">Metal-binding</keyword>
<dbReference type="NCBIfam" id="TIGR01256">
    <property type="entry name" value="modA"/>
    <property type="match status" value="1"/>
</dbReference>
<keyword evidence="3 5" id="KW-0732">Signal</keyword>
<dbReference type="GO" id="GO:0030973">
    <property type="term" value="F:molybdate ion binding"/>
    <property type="evidence" value="ECO:0007669"/>
    <property type="project" value="TreeGrafter"/>
</dbReference>
<dbReference type="PIRSF" id="PIRSF004846">
    <property type="entry name" value="ModA"/>
    <property type="match status" value="1"/>
</dbReference>
<evidence type="ECO:0000256" key="3">
    <source>
        <dbReference type="ARBA" id="ARBA00022729"/>
    </source>
</evidence>
<dbReference type="SUPFAM" id="SSF53850">
    <property type="entry name" value="Periplasmic binding protein-like II"/>
    <property type="match status" value="1"/>
</dbReference>
<dbReference type="GO" id="GO:0046872">
    <property type="term" value="F:metal ion binding"/>
    <property type="evidence" value="ECO:0007669"/>
    <property type="project" value="UniProtKB-KW"/>
</dbReference>
<name>A0A939DXD0_9MICO</name>
<dbReference type="PROSITE" id="PS51257">
    <property type="entry name" value="PROKAR_LIPOPROTEIN"/>
    <property type="match status" value="1"/>
</dbReference>
<feature type="signal peptide" evidence="5">
    <location>
        <begin position="1"/>
        <end position="37"/>
    </location>
</feature>
<dbReference type="Gene3D" id="3.40.190.10">
    <property type="entry name" value="Periplasmic binding protein-like II"/>
    <property type="match status" value="2"/>
</dbReference>
<evidence type="ECO:0000313" key="6">
    <source>
        <dbReference type="EMBL" id="MBN8207070.1"/>
    </source>
</evidence>
<evidence type="ECO:0000256" key="4">
    <source>
        <dbReference type="PIRSR" id="PIRSR004846-1"/>
    </source>
</evidence>
<evidence type="ECO:0000256" key="1">
    <source>
        <dbReference type="ARBA" id="ARBA00009175"/>
    </source>
</evidence>
<proteinExistence type="inferred from homology"/>
<dbReference type="RefSeq" id="WP_206824895.1">
    <property type="nucleotide sequence ID" value="NZ_JAEMWU010000004.1"/>
</dbReference>
<dbReference type="GO" id="GO:0015689">
    <property type="term" value="P:molybdate ion transport"/>
    <property type="evidence" value="ECO:0007669"/>
    <property type="project" value="InterPro"/>
</dbReference>
<dbReference type="PANTHER" id="PTHR30632:SF0">
    <property type="entry name" value="SULFATE-BINDING PROTEIN"/>
    <property type="match status" value="1"/>
</dbReference>
<dbReference type="AlphaFoldDB" id="A0A939DXD0"/>
<dbReference type="EMBL" id="JAEMWU010000004">
    <property type="protein sequence ID" value="MBN8207070.1"/>
    <property type="molecule type" value="Genomic_DNA"/>
</dbReference>
<protein>
    <submittedName>
        <fullName evidence="6">Molybdate ABC transporter substrate-binding protein</fullName>
    </submittedName>
</protein>
<comment type="similarity">
    <text evidence="1">Belongs to the bacterial solute-binding protein ModA family.</text>
</comment>
<dbReference type="InterPro" id="IPR050682">
    <property type="entry name" value="ModA/WtpA"/>
</dbReference>
<organism evidence="6 7">
    <name type="scientific">Microbacterium esteraromaticum</name>
    <dbReference type="NCBI Taxonomy" id="57043"/>
    <lineage>
        <taxon>Bacteria</taxon>
        <taxon>Bacillati</taxon>
        <taxon>Actinomycetota</taxon>
        <taxon>Actinomycetes</taxon>
        <taxon>Micrococcales</taxon>
        <taxon>Microbacteriaceae</taxon>
        <taxon>Microbacterium</taxon>
    </lineage>
</organism>
<dbReference type="Pfam" id="PF13531">
    <property type="entry name" value="SBP_bac_11"/>
    <property type="match status" value="1"/>
</dbReference>
<dbReference type="InterPro" id="IPR005950">
    <property type="entry name" value="ModA"/>
</dbReference>
<feature type="binding site" evidence="4">
    <location>
        <position position="65"/>
    </location>
    <ligand>
        <name>molybdate</name>
        <dbReference type="ChEBI" id="CHEBI:36264"/>
    </ligand>
</feature>
<reference evidence="6" key="1">
    <citation type="submission" date="2020-12" db="EMBL/GenBank/DDBJ databases">
        <title>PHA producing bacteria isolated from mangrove.</title>
        <authorList>
            <person name="Zheng W."/>
            <person name="Yu S."/>
            <person name="Huang Y."/>
        </authorList>
    </citation>
    <scope>NUCLEOTIDE SEQUENCE</scope>
    <source>
        <strain evidence="6">GN8-5</strain>
    </source>
</reference>
<feature type="chain" id="PRO_5037381891" evidence="5">
    <location>
        <begin position="38"/>
        <end position="272"/>
    </location>
</feature>
<comment type="caution">
    <text evidence="6">The sequence shown here is derived from an EMBL/GenBank/DDBJ whole genome shotgun (WGS) entry which is preliminary data.</text>
</comment>
<gene>
    <name evidence="6" type="primary">modA</name>
    <name evidence="6" type="ORF">JF543_14035</name>
</gene>
<sequence length="272" mass="27226">MPCRRLPEPLRAARVTGRAPVGITVLAALLLAGCAPASDTAPLDAAPPTAGDALTGTVTVFAAASLRTTFDEIATAFETRHPRVDVVAVYDGSSTLAVQVQEGAHADVFAAADENSMQVVVDAGLASDPVVFATNTLVVAVPVGNPADVTALADLSRAVTVLCAPEVPCGVAATRLLDDAGVSVTPASLEQNVTAVLQKVAAGEADAGLVYATDVLGDAAVESFVPVGAGDVVNRYPVVALDGANTAGVAFAAFVLGDEAQQLLQARGFGAP</sequence>
<dbReference type="Proteomes" id="UP000664385">
    <property type="component" value="Unassembled WGS sequence"/>
</dbReference>
<evidence type="ECO:0000313" key="7">
    <source>
        <dbReference type="Proteomes" id="UP000664385"/>
    </source>
</evidence>